<name>A0A4C1VUL2_EUMVA</name>
<sequence>MSRRDMRHEKQRLYYTITNLSAHLEIQLRPGDATPWATSVANKPRKQGAVRSAVTANLHRQAPQLTIDGDPQFESIKAVVMISIARNVFSCRQLFSDTSGPSSPCNETQVCEINYILFSITINATECSIKVSSQKGLWRRTRRAVYEFRVKHTKGVKVYRESAPAPTLGRPTARAAADGNLRWPTTNIVLLTLTADNANRCCCGERTLNYRYRAMVALRFAHTAFQTEANSRVLQTSYLEKLVTINVSIMLALESAVSSVWTWSKFQDFYIGLSPARDFALNLGFDHDFRSGFDLDSNFDSDSAFRPTPSSSAARRRQIESHCISAPRSALISLNSNTRNELAERPMNNKRSPCSIAGLESSRSVVRAVSAAGVYLTAVTPPRHQGSVTRAIDRDSQITGALSTRICFVSNYHLDVDVRVAFGSTSHEGDRQTAIQPFRLRDGHGANDKETRPARALTSTVNGDAGTIDIRLRPGTRLLLLLSCRMSPSPEACPVFFSSFHIQVLEPFPLANYRWKAANTHGGREGAARMCNSTPLVLCLREENTRKKMYKLNVYQYAPPEYNCACASANTRYR</sequence>
<gene>
    <name evidence="1" type="ORF">EVAR_83347_1</name>
</gene>
<protein>
    <submittedName>
        <fullName evidence="1">Uncharacterized protein</fullName>
    </submittedName>
</protein>
<accession>A0A4C1VUL2</accession>
<evidence type="ECO:0000313" key="2">
    <source>
        <dbReference type="Proteomes" id="UP000299102"/>
    </source>
</evidence>
<evidence type="ECO:0000313" key="1">
    <source>
        <dbReference type="EMBL" id="GBP42828.1"/>
    </source>
</evidence>
<dbReference type="EMBL" id="BGZK01000424">
    <property type="protein sequence ID" value="GBP42828.1"/>
    <property type="molecule type" value="Genomic_DNA"/>
</dbReference>
<keyword evidence="2" id="KW-1185">Reference proteome</keyword>
<dbReference type="AlphaFoldDB" id="A0A4C1VUL2"/>
<dbReference type="Proteomes" id="UP000299102">
    <property type="component" value="Unassembled WGS sequence"/>
</dbReference>
<organism evidence="1 2">
    <name type="scientific">Eumeta variegata</name>
    <name type="common">Bagworm moth</name>
    <name type="synonym">Eumeta japonica</name>
    <dbReference type="NCBI Taxonomy" id="151549"/>
    <lineage>
        <taxon>Eukaryota</taxon>
        <taxon>Metazoa</taxon>
        <taxon>Ecdysozoa</taxon>
        <taxon>Arthropoda</taxon>
        <taxon>Hexapoda</taxon>
        <taxon>Insecta</taxon>
        <taxon>Pterygota</taxon>
        <taxon>Neoptera</taxon>
        <taxon>Endopterygota</taxon>
        <taxon>Lepidoptera</taxon>
        <taxon>Glossata</taxon>
        <taxon>Ditrysia</taxon>
        <taxon>Tineoidea</taxon>
        <taxon>Psychidae</taxon>
        <taxon>Oiketicinae</taxon>
        <taxon>Eumeta</taxon>
    </lineage>
</organism>
<proteinExistence type="predicted"/>
<reference evidence="1 2" key="1">
    <citation type="journal article" date="2019" name="Commun. Biol.">
        <title>The bagworm genome reveals a unique fibroin gene that provides high tensile strength.</title>
        <authorList>
            <person name="Kono N."/>
            <person name="Nakamura H."/>
            <person name="Ohtoshi R."/>
            <person name="Tomita M."/>
            <person name="Numata K."/>
            <person name="Arakawa K."/>
        </authorList>
    </citation>
    <scope>NUCLEOTIDE SEQUENCE [LARGE SCALE GENOMIC DNA]</scope>
</reference>
<comment type="caution">
    <text evidence="1">The sequence shown here is derived from an EMBL/GenBank/DDBJ whole genome shotgun (WGS) entry which is preliminary data.</text>
</comment>